<evidence type="ECO:0000313" key="2">
    <source>
        <dbReference type="Proteomes" id="UP000187203"/>
    </source>
</evidence>
<comment type="caution">
    <text evidence="1">The sequence shown here is derived from an EMBL/GenBank/DDBJ whole genome shotgun (WGS) entry which is preliminary data.</text>
</comment>
<name>A0A1R3L480_9ROSI</name>
<proteinExistence type="predicted"/>
<dbReference type="EMBL" id="AWUE01002005">
    <property type="protein sequence ID" value="OMP14108.1"/>
    <property type="molecule type" value="Genomic_DNA"/>
</dbReference>
<keyword evidence="2" id="KW-1185">Reference proteome</keyword>
<gene>
    <name evidence="1" type="ORF">COLO4_00293</name>
</gene>
<reference evidence="2" key="1">
    <citation type="submission" date="2013-09" db="EMBL/GenBank/DDBJ databases">
        <title>Corchorus olitorius genome sequencing.</title>
        <authorList>
            <person name="Alam M."/>
            <person name="Haque M.S."/>
            <person name="Islam M.S."/>
            <person name="Emdad E.M."/>
            <person name="Islam M.M."/>
            <person name="Ahmed B."/>
            <person name="Halim A."/>
            <person name="Hossen Q.M.M."/>
            <person name="Hossain M.Z."/>
            <person name="Ahmed R."/>
            <person name="Khan M.M."/>
            <person name="Islam R."/>
            <person name="Rashid M.M."/>
            <person name="Khan S.A."/>
            <person name="Rahman M.S."/>
            <person name="Alam M."/>
            <person name="Yahiya A.S."/>
            <person name="Khan M.S."/>
            <person name="Azam M.S."/>
            <person name="Haque T."/>
            <person name="Lashkar M.Z.H."/>
            <person name="Akhand A.I."/>
            <person name="Morshed G."/>
            <person name="Roy S."/>
            <person name="Uddin K.S."/>
            <person name="Rabeya T."/>
            <person name="Hossain A.S."/>
            <person name="Chowdhury A."/>
            <person name="Snigdha A.R."/>
            <person name="Mortoza M.S."/>
            <person name="Matin S.A."/>
            <person name="Hoque S.M.E."/>
            <person name="Islam M.K."/>
            <person name="Roy D.K."/>
            <person name="Haider R."/>
            <person name="Moosa M.M."/>
            <person name="Elias S.M."/>
            <person name="Hasan A.M."/>
            <person name="Jahan S."/>
            <person name="Shafiuddin M."/>
            <person name="Mahmood N."/>
            <person name="Shommy N.S."/>
        </authorList>
    </citation>
    <scope>NUCLEOTIDE SEQUENCE [LARGE SCALE GENOMIC DNA]</scope>
    <source>
        <strain evidence="2">cv. O-4</strain>
    </source>
</reference>
<dbReference type="Proteomes" id="UP000187203">
    <property type="component" value="Unassembled WGS sequence"/>
</dbReference>
<dbReference type="AlphaFoldDB" id="A0A1R3L480"/>
<sequence length="34" mass="3953">MACQSQLPIPGIYQRLILHMYCGRLKTDHRQPAL</sequence>
<accession>A0A1R3L480</accession>
<protein>
    <submittedName>
        <fullName evidence="1">Uncharacterized protein</fullName>
    </submittedName>
</protein>
<organism evidence="1 2">
    <name type="scientific">Corchorus olitorius</name>
    <dbReference type="NCBI Taxonomy" id="93759"/>
    <lineage>
        <taxon>Eukaryota</taxon>
        <taxon>Viridiplantae</taxon>
        <taxon>Streptophyta</taxon>
        <taxon>Embryophyta</taxon>
        <taxon>Tracheophyta</taxon>
        <taxon>Spermatophyta</taxon>
        <taxon>Magnoliopsida</taxon>
        <taxon>eudicotyledons</taxon>
        <taxon>Gunneridae</taxon>
        <taxon>Pentapetalae</taxon>
        <taxon>rosids</taxon>
        <taxon>malvids</taxon>
        <taxon>Malvales</taxon>
        <taxon>Malvaceae</taxon>
        <taxon>Grewioideae</taxon>
        <taxon>Apeibeae</taxon>
        <taxon>Corchorus</taxon>
    </lineage>
</organism>
<evidence type="ECO:0000313" key="1">
    <source>
        <dbReference type="EMBL" id="OMP14108.1"/>
    </source>
</evidence>